<gene>
    <name evidence="5" type="ORF">GN277_20630</name>
</gene>
<dbReference type="PANTHER" id="PTHR43132:SF6">
    <property type="entry name" value="HTH-TYPE TRANSCRIPTIONAL REPRESSOR CZRA"/>
    <property type="match status" value="1"/>
</dbReference>
<dbReference type="InterPro" id="IPR011991">
    <property type="entry name" value="ArsR-like_HTH"/>
</dbReference>
<dbReference type="EMBL" id="WUQX01000001">
    <property type="protein sequence ID" value="MXP77667.1"/>
    <property type="molecule type" value="Genomic_DNA"/>
</dbReference>
<dbReference type="NCBIfam" id="NF033788">
    <property type="entry name" value="HTH_metalloreg"/>
    <property type="match status" value="1"/>
</dbReference>
<comment type="caution">
    <text evidence="5">The sequence shown here is derived from an EMBL/GenBank/DDBJ whole genome shotgun (WGS) entry which is preliminary data.</text>
</comment>
<dbReference type="RefSeq" id="WP_159753160.1">
    <property type="nucleotide sequence ID" value="NZ_WUQX01000001.1"/>
</dbReference>
<dbReference type="Pfam" id="PF01022">
    <property type="entry name" value="HTH_5"/>
    <property type="match status" value="1"/>
</dbReference>
<evidence type="ECO:0000256" key="3">
    <source>
        <dbReference type="ARBA" id="ARBA00023163"/>
    </source>
</evidence>
<dbReference type="CDD" id="cd00090">
    <property type="entry name" value="HTH_ARSR"/>
    <property type="match status" value="1"/>
</dbReference>
<dbReference type="InterPro" id="IPR036390">
    <property type="entry name" value="WH_DNA-bd_sf"/>
</dbReference>
<evidence type="ECO:0000313" key="6">
    <source>
        <dbReference type="Proteomes" id="UP000460412"/>
    </source>
</evidence>
<keyword evidence="3" id="KW-0804">Transcription</keyword>
<dbReference type="InterPro" id="IPR001845">
    <property type="entry name" value="HTH_ArsR_DNA-bd_dom"/>
</dbReference>
<sequence>MVLDKFEDDNVEVVFVYLPVWEMFFSMHVLADSEHHLYQRRWAKRISEKEPDLVKSIIDLNEATAKWLFVIDGPKWSQMRQMEIEELISNLQKMNIYQWNDMIEYTGQRMEIDGRDAVIRVIKEYYERVFMREERLLRPYLARIMQKEREVCRRLGIWRWCEGIHPRLLVEGDCLVFRKDREYRYQKAHVRRIYAMASTFVNPHLWLYKGDGELEMVKEVLTEQAEDDIPNHCVLVFKALGDHTRLKIIKLLMQGTLTTQEISLKMGISEAGVSKHLRILNQAGLVRKSMKGHYVEYHFLTERIDFIPYTFYEMMM</sequence>
<dbReference type="PRINTS" id="PR00778">
    <property type="entry name" value="HTHARSR"/>
</dbReference>
<dbReference type="InterPro" id="IPR036388">
    <property type="entry name" value="WH-like_DNA-bd_sf"/>
</dbReference>
<dbReference type="Gene3D" id="1.10.10.10">
    <property type="entry name" value="Winged helix-like DNA-binding domain superfamily/Winged helix DNA-binding domain"/>
    <property type="match status" value="1"/>
</dbReference>
<keyword evidence="6" id="KW-1185">Reference proteome</keyword>
<evidence type="ECO:0000256" key="2">
    <source>
        <dbReference type="ARBA" id="ARBA00023125"/>
    </source>
</evidence>
<protein>
    <submittedName>
        <fullName evidence="5">Metalloregulator ArsR/SmtB family transcription factor</fullName>
    </submittedName>
</protein>
<dbReference type="SMART" id="SM00418">
    <property type="entry name" value="HTH_ARSR"/>
    <property type="match status" value="1"/>
</dbReference>
<dbReference type="Proteomes" id="UP000460412">
    <property type="component" value="Unassembled WGS sequence"/>
</dbReference>
<keyword evidence="2" id="KW-0238">DNA-binding</keyword>
<dbReference type="AlphaFoldDB" id="A0A7X3SKM9"/>
<accession>A0A7X3SKM9</accession>
<dbReference type="InterPro" id="IPR051011">
    <property type="entry name" value="Metal_resp_trans_reg"/>
</dbReference>
<reference evidence="5 6" key="1">
    <citation type="submission" date="2019-12" db="EMBL/GenBank/DDBJ databases">
        <title>Sporaefaciens musculi gen. nov., sp. nov., a novel bacterium isolated from the caecum of an obese mouse.</title>
        <authorList>
            <person name="Rasmussen T.S."/>
            <person name="Streidl T."/>
            <person name="Hitch T.C.A."/>
            <person name="Wortmann E."/>
            <person name="Deptula P."/>
            <person name="Hansen M."/>
            <person name="Nielsen D.S."/>
            <person name="Clavel T."/>
            <person name="Vogensen F.K."/>
        </authorList>
    </citation>
    <scope>NUCLEOTIDE SEQUENCE [LARGE SCALE GENOMIC DNA]</scope>
    <source>
        <strain evidence="5 6">WCA-9-b2</strain>
    </source>
</reference>
<evidence type="ECO:0000313" key="5">
    <source>
        <dbReference type="EMBL" id="MXP77667.1"/>
    </source>
</evidence>
<dbReference type="PANTHER" id="PTHR43132">
    <property type="entry name" value="ARSENICAL RESISTANCE OPERON REPRESSOR ARSR-RELATED"/>
    <property type="match status" value="1"/>
</dbReference>
<feature type="domain" description="HTH arsR-type" evidence="4">
    <location>
        <begin position="225"/>
        <end position="316"/>
    </location>
</feature>
<dbReference type="GO" id="GO:0003677">
    <property type="term" value="F:DNA binding"/>
    <property type="evidence" value="ECO:0007669"/>
    <property type="project" value="UniProtKB-KW"/>
</dbReference>
<dbReference type="SUPFAM" id="SSF46785">
    <property type="entry name" value="Winged helix' DNA-binding domain"/>
    <property type="match status" value="1"/>
</dbReference>
<name>A0A7X3SKM9_9FIRM</name>
<dbReference type="PROSITE" id="PS50987">
    <property type="entry name" value="HTH_ARSR_2"/>
    <property type="match status" value="1"/>
</dbReference>
<keyword evidence="1" id="KW-0805">Transcription regulation</keyword>
<proteinExistence type="predicted"/>
<organism evidence="5 6">
    <name type="scientific">Sporofaciens musculi</name>
    <dbReference type="NCBI Taxonomy" id="2681861"/>
    <lineage>
        <taxon>Bacteria</taxon>
        <taxon>Bacillati</taxon>
        <taxon>Bacillota</taxon>
        <taxon>Clostridia</taxon>
        <taxon>Lachnospirales</taxon>
        <taxon>Lachnospiraceae</taxon>
        <taxon>Sporofaciens</taxon>
    </lineage>
</organism>
<evidence type="ECO:0000256" key="1">
    <source>
        <dbReference type="ARBA" id="ARBA00023015"/>
    </source>
</evidence>
<dbReference type="GO" id="GO:0003700">
    <property type="term" value="F:DNA-binding transcription factor activity"/>
    <property type="evidence" value="ECO:0007669"/>
    <property type="project" value="InterPro"/>
</dbReference>
<evidence type="ECO:0000259" key="4">
    <source>
        <dbReference type="PROSITE" id="PS50987"/>
    </source>
</evidence>